<dbReference type="Proteomes" id="UP000239477">
    <property type="component" value="Chromosome"/>
</dbReference>
<reference evidence="3 4" key="1">
    <citation type="submission" date="2017-09" db="EMBL/GenBank/DDBJ databases">
        <title>Genomic, metabolic, and phenotypic characteristics of bacterial isolates from the natural microbiome of the model nematode Caenorhabditis elegans.</title>
        <authorList>
            <person name="Zimmermann J."/>
            <person name="Obeng N."/>
            <person name="Yang W."/>
            <person name="Obeng O."/>
            <person name="Kissoyan K."/>
            <person name="Pees B."/>
            <person name="Dirksen P."/>
            <person name="Hoppner M."/>
            <person name="Franke A."/>
            <person name="Rosenstiel P."/>
            <person name="Leippe M."/>
            <person name="Dierking K."/>
            <person name="Kaleta C."/>
            <person name="Schulenburg H."/>
        </authorList>
    </citation>
    <scope>NUCLEOTIDE SEQUENCE [LARGE SCALE GENOMIC DNA]</scope>
    <source>
        <strain evidence="3 4">MYb73</strain>
    </source>
</reference>
<dbReference type="Pfam" id="PF20995">
    <property type="entry name" value="Tla3_C"/>
    <property type="match status" value="1"/>
</dbReference>
<feature type="domain" description="Type VI lipase adapter protein Tla3 C-terminal" evidence="2">
    <location>
        <begin position="340"/>
        <end position="472"/>
    </location>
</feature>
<dbReference type="AlphaFoldDB" id="A0A2S0IA94"/>
<name>A0A2S0IA94_9BURK</name>
<evidence type="ECO:0008006" key="5">
    <source>
        <dbReference type="Google" id="ProtNLM"/>
    </source>
</evidence>
<accession>A0A2S0IA94</accession>
<dbReference type="InterPro" id="IPR021531">
    <property type="entry name" value="Tla3_N"/>
</dbReference>
<feature type="domain" description="Type VI lipase adapter protein Tla3 N-terminal" evidence="1">
    <location>
        <begin position="77"/>
        <end position="247"/>
    </location>
</feature>
<proteinExistence type="predicted"/>
<organism evidence="3 4">
    <name type="scientific">Achromobacter spanius</name>
    <dbReference type="NCBI Taxonomy" id="217203"/>
    <lineage>
        <taxon>Bacteria</taxon>
        <taxon>Pseudomonadati</taxon>
        <taxon>Pseudomonadota</taxon>
        <taxon>Betaproteobacteria</taxon>
        <taxon>Burkholderiales</taxon>
        <taxon>Alcaligenaceae</taxon>
        <taxon>Achromobacter</taxon>
    </lineage>
</organism>
<evidence type="ECO:0000259" key="2">
    <source>
        <dbReference type="Pfam" id="PF20995"/>
    </source>
</evidence>
<evidence type="ECO:0000313" key="3">
    <source>
        <dbReference type="EMBL" id="AVJ28923.1"/>
    </source>
</evidence>
<dbReference type="Pfam" id="PF11394">
    <property type="entry name" value="Tla3_N"/>
    <property type="match status" value="1"/>
</dbReference>
<evidence type="ECO:0000313" key="4">
    <source>
        <dbReference type="Proteomes" id="UP000239477"/>
    </source>
</evidence>
<dbReference type="InterPro" id="IPR048303">
    <property type="entry name" value="Tla3_C"/>
</dbReference>
<gene>
    <name evidence="3" type="ORF">CLM73_18380</name>
</gene>
<evidence type="ECO:0000259" key="1">
    <source>
        <dbReference type="Pfam" id="PF11394"/>
    </source>
</evidence>
<dbReference type="EMBL" id="CP023270">
    <property type="protein sequence ID" value="AVJ28923.1"/>
    <property type="molecule type" value="Genomic_DNA"/>
</dbReference>
<sequence length="556" mass="61396">MRLREEPMSPISLLAASLLLRWWAVAPEAPPLPEPETAPLAVMACPLPSAEAHRTAAVLPNTPSASKGAPMLQPRLETLDIVRVGLSLDVYRQGQAWAQLQKQNANQPNALLVGSALPMDPRDYPVDGTLKDMAWGQRKSNALELALRSFPERWLLPTVVVVRDYNPKMERPRVPPKDMEVALRIMATAELGDAGLHWHDLLQLDNGVICDTNPEAVIESIFQLFERNPDMPALLVYALDSFNLRAALSSKNIRLNDISPRGERTPQTPTDAVVALVVARPERLAWLREFAKYTKEKPDSVDPAFIGWERSPRQAFKPTTFFPEPITRRGFEQWDHMKVLARLHRPVTVSLHAKDKADVLLKNPERDQAIASGWDQAITALGSTPTRAFFDTGKLSGGIAQLAPALQRVQHPLDLLDSTQSYDLSQRVGDTGAASPFVGLALATMASYLNADSSLVVPLRRTDRATVIGISPPAPGKKPVDDPFGVSLRPQHTAVTDEPSPEFKAWLGQRHIDHQREQERSAPRYRDPAVVAREQRVLDDFIAGLSGADPLGPKNN</sequence>
<protein>
    <recommendedName>
        <fullName evidence="5">DUF2875 domain-containing protein</fullName>
    </recommendedName>
</protein>
<keyword evidence="4" id="KW-1185">Reference proteome</keyword>